<evidence type="ECO:0000256" key="1">
    <source>
        <dbReference type="SAM" id="MobiDB-lite"/>
    </source>
</evidence>
<proteinExistence type="predicted"/>
<organism evidence="2">
    <name type="scientific">Paenibacillus ihbetae</name>
    <dbReference type="NCBI Taxonomy" id="1870820"/>
    <lineage>
        <taxon>Bacteria</taxon>
        <taxon>Bacillati</taxon>
        <taxon>Bacillota</taxon>
        <taxon>Bacilli</taxon>
        <taxon>Bacillales</taxon>
        <taxon>Paenibacillaceae</taxon>
        <taxon>Paenibacillus</taxon>
    </lineage>
</organism>
<gene>
    <name evidence="2" type="ORF">BBD41_19840</name>
</gene>
<evidence type="ECO:0000313" key="2">
    <source>
        <dbReference type="EMBL" id="ANY74636.1"/>
    </source>
</evidence>
<dbReference type="KEGG" id="pib:BBD41_19840"/>
<dbReference type="AlphaFoldDB" id="A0A1B2E3R7"/>
<sequence>MSLNADPKAPARPFVSGTGAFFRTGKPAWEKPGGGRKPKTTGTFGFWNVMMFSRRADSRASFPAVGLRFAPGGYNPSNKGNNAGGTFAAFVSIWKTTKITLWK</sequence>
<dbReference type="EMBL" id="CP016809">
    <property type="protein sequence ID" value="ANY74636.1"/>
    <property type="molecule type" value="Genomic_DNA"/>
</dbReference>
<accession>A0A1B2E3R7</accession>
<protein>
    <submittedName>
        <fullName evidence="2">Uncharacterized protein</fullName>
    </submittedName>
</protein>
<reference evidence="2" key="1">
    <citation type="submission" date="2016-08" db="EMBL/GenBank/DDBJ databases">
        <title>Complete Genome Seqeunce of Paenibacillus sp. nov. IHBB 9852 from high altitute lake of Indian trans-Himalayas.</title>
        <authorList>
            <person name="Kiran S."/>
            <person name="Swarnkar M.K."/>
            <person name="Rana A."/>
            <person name="Tewari R."/>
            <person name="Gulati A."/>
        </authorList>
    </citation>
    <scope>NUCLEOTIDE SEQUENCE [LARGE SCALE GENOMIC DNA]</scope>
    <source>
        <strain evidence="2">IHBB 9852</strain>
    </source>
</reference>
<name>A0A1B2E3R7_9BACL</name>
<feature type="region of interest" description="Disordered" evidence="1">
    <location>
        <begin position="1"/>
        <end position="40"/>
    </location>
</feature>